<evidence type="ECO:0000256" key="7">
    <source>
        <dbReference type="ARBA" id="ARBA00022845"/>
    </source>
</evidence>
<reference evidence="16" key="2">
    <citation type="submission" date="2025-09" db="UniProtKB">
        <authorList>
            <consortium name="Ensembl"/>
        </authorList>
    </citation>
    <scope>IDENTIFICATION</scope>
</reference>
<evidence type="ECO:0000259" key="14">
    <source>
        <dbReference type="PROSITE" id="PS50821"/>
    </source>
</evidence>
<keyword evidence="6" id="KW-0378">Hydrolase</keyword>
<dbReference type="Pfam" id="PF02171">
    <property type="entry name" value="Piwi"/>
    <property type="match status" value="1"/>
</dbReference>
<evidence type="ECO:0000256" key="9">
    <source>
        <dbReference type="ARBA" id="ARBA00023158"/>
    </source>
</evidence>
<evidence type="ECO:0000256" key="4">
    <source>
        <dbReference type="ARBA" id="ARBA00022490"/>
    </source>
</evidence>
<keyword evidence="5" id="KW-0221">Differentiation</keyword>
<dbReference type="GO" id="GO:0016787">
    <property type="term" value="F:hydrolase activity"/>
    <property type="evidence" value="ECO:0007669"/>
    <property type="project" value="UniProtKB-KW"/>
</dbReference>
<keyword evidence="7" id="KW-0810">Translation regulation</keyword>
<dbReference type="FunFam" id="2.170.260.10:FF:000003">
    <property type="entry name" value="Piwi-like RNA-mediated gene silencing 2"/>
    <property type="match status" value="1"/>
</dbReference>
<dbReference type="GO" id="GO:0034584">
    <property type="term" value="F:piRNA binding"/>
    <property type="evidence" value="ECO:0007669"/>
    <property type="project" value="UniProtKB-ARBA"/>
</dbReference>
<dbReference type="FunFam" id="3.30.420.10:FF:000014">
    <property type="entry name" value="Piwi-like RNA-mediated gene silencing 1"/>
    <property type="match status" value="1"/>
</dbReference>
<dbReference type="InterPro" id="IPR012337">
    <property type="entry name" value="RNaseH-like_sf"/>
</dbReference>
<reference evidence="16" key="1">
    <citation type="submission" date="2025-08" db="UniProtKB">
        <authorList>
            <consortium name="Ensembl"/>
        </authorList>
    </citation>
    <scope>IDENTIFICATION</scope>
</reference>
<dbReference type="GO" id="GO:0031047">
    <property type="term" value="P:regulatory ncRNA-mediated gene silencing"/>
    <property type="evidence" value="ECO:0007669"/>
    <property type="project" value="UniProtKB-KW"/>
</dbReference>
<evidence type="ECO:0000256" key="8">
    <source>
        <dbReference type="ARBA" id="ARBA00022884"/>
    </source>
</evidence>
<comment type="similarity">
    <text evidence="11">Belongs to the argonaute family. Piwi subfamily.</text>
</comment>
<organism evidence="16 17">
    <name type="scientific">Aquila chrysaetos chrysaetos</name>
    <dbReference type="NCBI Taxonomy" id="223781"/>
    <lineage>
        <taxon>Eukaryota</taxon>
        <taxon>Metazoa</taxon>
        <taxon>Chordata</taxon>
        <taxon>Craniata</taxon>
        <taxon>Vertebrata</taxon>
        <taxon>Euteleostomi</taxon>
        <taxon>Archelosauria</taxon>
        <taxon>Archosauria</taxon>
        <taxon>Dinosauria</taxon>
        <taxon>Saurischia</taxon>
        <taxon>Theropoda</taxon>
        <taxon>Coelurosauria</taxon>
        <taxon>Aves</taxon>
        <taxon>Neognathae</taxon>
        <taxon>Neoaves</taxon>
        <taxon>Telluraves</taxon>
        <taxon>Accipitrimorphae</taxon>
        <taxon>Accipitriformes</taxon>
        <taxon>Accipitridae</taxon>
        <taxon>Accipitrinae</taxon>
        <taxon>Aquila</taxon>
    </lineage>
</organism>
<dbReference type="Proteomes" id="UP000472275">
    <property type="component" value="Chromosome 13"/>
</dbReference>
<gene>
    <name evidence="16" type="primary">PIWIL2</name>
</gene>
<evidence type="ECO:0000256" key="3">
    <source>
        <dbReference type="ARBA" id="ARBA00022481"/>
    </source>
</evidence>
<evidence type="ECO:0000256" key="5">
    <source>
        <dbReference type="ARBA" id="ARBA00022782"/>
    </source>
</evidence>
<keyword evidence="8" id="KW-0694">RNA-binding</keyword>
<evidence type="ECO:0000313" key="17">
    <source>
        <dbReference type="Proteomes" id="UP000472275"/>
    </source>
</evidence>
<dbReference type="PANTHER" id="PTHR22891">
    <property type="entry name" value="EUKARYOTIC TRANSLATION INITIATION FACTOR 2C"/>
    <property type="match status" value="1"/>
</dbReference>
<sequence>DGGSAPRTRAVSPRPPSPYPPFPPRSPSPSDGLIADPAPAPHFGGLSTGWGYGSPPCLCPVSPRALRTKPVAKGTPLTVGLNSVKIHCQNEAVYQYHVTFSPEVECRSTRFAMLKEHQAVTGNVTAFDGSILYLPILLPQLVSLKAQRRSDREEITITIQITKVLEPSSDLCIPFYNVVFRRVMRILDMKLVGRNFFEPDQATVLQHYRLQIWPGYSVSIRKKDGGLFLLVDAIHKVIRSDSVLNFMHAIYKQSVSSFQDECTKQLVGNVVITRYNNRTYRIDDIDWDKTPRDSFTLASGEEITFVDYYSKAYGITISELDQPLLVHRPKEKRMPEGKVRQGLHLLDMILLVPELTFMTGVPEIRKDSRMVKMLQSPSQHYARLTSLLRRIKDSPEASQELMRWGLTLDPDIHRVGGRVLPAERINMRHSSFIPTEDLSWNREVTREASISAIAMNYWLLVYPKRLQDLAKNLVATMESVCGPIGMRVSRPALVELKDDRIETYAKTIRTVLDSEDKVQLLLCIISSSREDLYGAIKKLCCVQSPVPSQVINAQTLAGQLGKMRSVVQKVLLQLNCKLGGELWGVDIPLKHLMVIGMDVYHGRSKGMRSVIGFVASMNHILTKWYSRVVFQMPHQEIADSLRLCLADALQHFHEMNHCLPKKIVVYRDGVSDSQLNTVLKYEIPQMQKCFDTFENYQPSMVVMVVQKQISTNFYTLTAEQFTSPPPGTVIDHTVTSSDWQDFFLLAHRSRQGCSIPTRYVCVLNTANLSCEHLQRLTFKLCHLYWNWPGTIRVPAPCKYAHKLAFLSGQVLYREPSTQLCDKLFFL</sequence>
<dbReference type="CDD" id="cd04658">
    <property type="entry name" value="Piwi_piwi-like_Euk"/>
    <property type="match status" value="1"/>
</dbReference>
<dbReference type="SMART" id="SM00949">
    <property type="entry name" value="PAZ"/>
    <property type="match status" value="1"/>
</dbReference>
<dbReference type="InterPro" id="IPR003100">
    <property type="entry name" value="PAZ_dom"/>
</dbReference>
<dbReference type="Pfam" id="PF08699">
    <property type="entry name" value="ArgoL1"/>
    <property type="match status" value="1"/>
</dbReference>
<dbReference type="CDD" id="cd02845">
    <property type="entry name" value="PAZ_piwi_like"/>
    <property type="match status" value="1"/>
</dbReference>
<feature type="region of interest" description="Disordered" evidence="13">
    <location>
        <begin position="1"/>
        <end position="38"/>
    </location>
</feature>
<dbReference type="PROSITE" id="PS50822">
    <property type="entry name" value="PIWI"/>
    <property type="match status" value="1"/>
</dbReference>
<accession>A0A663ECH4</accession>
<dbReference type="Pfam" id="PF23278">
    <property type="entry name" value="Piwi_N"/>
    <property type="match status" value="1"/>
</dbReference>
<dbReference type="Gene3D" id="3.40.50.2300">
    <property type="match status" value="1"/>
</dbReference>
<name>A0A663ECH4_AQUCH</name>
<evidence type="ECO:0000256" key="11">
    <source>
        <dbReference type="ARBA" id="ARBA00038291"/>
    </source>
</evidence>
<keyword evidence="4" id="KW-0963">Cytoplasm</keyword>
<feature type="domain" description="PAZ" evidence="14">
    <location>
        <begin position="242"/>
        <end position="360"/>
    </location>
</feature>
<dbReference type="InterPro" id="IPR003165">
    <property type="entry name" value="Piwi"/>
</dbReference>
<dbReference type="InterPro" id="IPR036397">
    <property type="entry name" value="RNaseH_sf"/>
</dbReference>
<dbReference type="PROSITE" id="PS50821">
    <property type="entry name" value="PAZ"/>
    <property type="match status" value="1"/>
</dbReference>
<dbReference type="InterPro" id="IPR014811">
    <property type="entry name" value="ArgoL1"/>
</dbReference>
<dbReference type="Gene3D" id="2.170.260.10">
    <property type="entry name" value="paz domain"/>
    <property type="match status" value="1"/>
</dbReference>
<keyword evidence="10" id="KW-0469">Meiosis</keyword>
<dbReference type="SUPFAM" id="SSF101690">
    <property type="entry name" value="PAZ domain"/>
    <property type="match status" value="1"/>
</dbReference>
<dbReference type="SMART" id="SM00950">
    <property type="entry name" value="Piwi"/>
    <property type="match status" value="1"/>
</dbReference>
<evidence type="ECO:0000313" key="16">
    <source>
        <dbReference type="Ensembl" id="ENSACCP00020009614.1"/>
    </source>
</evidence>
<dbReference type="SUPFAM" id="SSF53098">
    <property type="entry name" value="Ribonuclease H-like"/>
    <property type="match status" value="1"/>
</dbReference>
<dbReference type="GO" id="GO:0051321">
    <property type="term" value="P:meiotic cell cycle"/>
    <property type="evidence" value="ECO:0007669"/>
    <property type="project" value="UniProtKB-KW"/>
</dbReference>
<evidence type="ECO:0000256" key="1">
    <source>
        <dbReference type="ARBA" id="ARBA00004496"/>
    </source>
</evidence>
<dbReference type="FunFam" id="3.40.50.2300:FF:000141">
    <property type="entry name" value="piwi-like protein 2 isoform X1"/>
    <property type="match status" value="1"/>
</dbReference>
<dbReference type="InterPro" id="IPR036085">
    <property type="entry name" value="PAZ_dom_sf"/>
</dbReference>
<evidence type="ECO:0000256" key="10">
    <source>
        <dbReference type="ARBA" id="ARBA00023254"/>
    </source>
</evidence>
<dbReference type="Gene3D" id="3.30.420.10">
    <property type="entry name" value="Ribonuclease H-like superfamily/Ribonuclease H"/>
    <property type="match status" value="1"/>
</dbReference>
<feature type="compositionally biased region" description="Pro residues" evidence="13">
    <location>
        <begin position="13"/>
        <end position="27"/>
    </location>
</feature>
<protein>
    <recommendedName>
        <fullName evidence="12">Piwi-like protein 2</fullName>
    </recommendedName>
</protein>
<proteinExistence type="inferred from homology"/>
<dbReference type="Pfam" id="PF02170">
    <property type="entry name" value="PAZ"/>
    <property type="match status" value="1"/>
</dbReference>
<keyword evidence="9" id="KW-0943">RNA-mediated gene silencing</keyword>
<evidence type="ECO:0000259" key="15">
    <source>
        <dbReference type="PROSITE" id="PS50822"/>
    </source>
</evidence>
<evidence type="ECO:0000256" key="12">
    <source>
        <dbReference type="ARBA" id="ARBA00039537"/>
    </source>
</evidence>
<keyword evidence="2" id="KW-0217">Developmental protein</keyword>
<feature type="domain" description="Piwi" evidence="15">
    <location>
        <begin position="520"/>
        <end position="812"/>
    </location>
</feature>
<keyword evidence="17" id="KW-1185">Reference proteome</keyword>
<dbReference type="GO" id="GO:0005737">
    <property type="term" value="C:cytoplasm"/>
    <property type="evidence" value="ECO:0007669"/>
    <property type="project" value="UniProtKB-SubCell"/>
</dbReference>
<evidence type="ECO:0000256" key="13">
    <source>
        <dbReference type="SAM" id="MobiDB-lite"/>
    </source>
</evidence>
<dbReference type="GO" id="GO:0006417">
    <property type="term" value="P:regulation of translation"/>
    <property type="evidence" value="ECO:0007669"/>
    <property type="project" value="UniProtKB-KW"/>
</dbReference>
<keyword evidence="3" id="KW-0488">Methylation</keyword>
<dbReference type="GeneTree" id="ENSGT00950000183200"/>
<evidence type="ECO:0000256" key="2">
    <source>
        <dbReference type="ARBA" id="ARBA00022473"/>
    </source>
</evidence>
<comment type="subcellular location">
    <subcellularLocation>
        <location evidence="1">Cytoplasm</location>
    </subcellularLocation>
</comment>
<dbReference type="AlphaFoldDB" id="A0A663ECH4"/>
<evidence type="ECO:0000256" key="6">
    <source>
        <dbReference type="ARBA" id="ARBA00022801"/>
    </source>
</evidence>
<dbReference type="Ensembl" id="ENSACCT00020010022.1">
    <property type="protein sequence ID" value="ENSACCP00020009614.1"/>
    <property type="gene ID" value="ENSACCG00020006373.1"/>
</dbReference>
<dbReference type="GO" id="GO:0030154">
    <property type="term" value="P:cell differentiation"/>
    <property type="evidence" value="ECO:0007669"/>
    <property type="project" value="UniProtKB-KW"/>
</dbReference>